<protein>
    <recommendedName>
        <fullName evidence="3">YolD-like family protein</fullName>
    </recommendedName>
</protein>
<evidence type="ECO:0000313" key="2">
    <source>
        <dbReference type="Proteomes" id="UP000306808"/>
    </source>
</evidence>
<sequence>METKFKEIDKENIGKLNFPMDDIVKMEKKQIQRQSELERAMALGNLEQVKVKIYFEDDKDKLFVETTIWGVTDESVILKQGLVIPNRRIFKVI</sequence>
<evidence type="ECO:0008006" key="3">
    <source>
        <dbReference type="Google" id="ProtNLM"/>
    </source>
</evidence>
<gene>
    <name evidence="1" type="ORF">FAZ15_14425</name>
</gene>
<dbReference type="OrthoDB" id="982075at2"/>
<name>A0A4U0NZ23_9SPHI</name>
<accession>A0A4U0NZ23</accession>
<dbReference type="AlphaFoldDB" id="A0A4U0NZ23"/>
<dbReference type="RefSeq" id="WP_136902015.1">
    <property type="nucleotide sequence ID" value="NZ_SUME01000005.1"/>
</dbReference>
<keyword evidence="2" id="KW-1185">Reference proteome</keyword>
<comment type="caution">
    <text evidence="1">The sequence shown here is derived from an EMBL/GenBank/DDBJ whole genome shotgun (WGS) entry which is preliminary data.</text>
</comment>
<reference evidence="1 2" key="1">
    <citation type="submission" date="2019-04" db="EMBL/GenBank/DDBJ databases">
        <title>Sphingobacterium olei sp. nov., isolated from oil-contaminated soil.</title>
        <authorList>
            <person name="Liu B."/>
        </authorList>
    </citation>
    <scope>NUCLEOTIDE SEQUENCE [LARGE SCALE GENOMIC DNA]</scope>
    <source>
        <strain evidence="1 2">HAL-9</strain>
    </source>
</reference>
<dbReference type="EMBL" id="SUME01000005">
    <property type="protein sequence ID" value="TJZ60075.1"/>
    <property type="molecule type" value="Genomic_DNA"/>
</dbReference>
<dbReference type="Proteomes" id="UP000306808">
    <property type="component" value="Unassembled WGS sequence"/>
</dbReference>
<evidence type="ECO:0000313" key="1">
    <source>
        <dbReference type="EMBL" id="TJZ60075.1"/>
    </source>
</evidence>
<proteinExistence type="predicted"/>
<organism evidence="1 2">
    <name type="scientific">Sphingobacterium olei</name>
    <dbReference type="NCBI Taxonomy" id="2571155"/>
    <lineage>
        <taxon>Bacteria</taxon>
        <taxon>Pseudomonadati</taxon>
        <taxon>Bacteroidota</taxon>
        <taxon>Sphingobacteriia</taxon>
        <taxon>Sphingobacteriales</taxon>
        <taxon>Sphingobacteriaceae</taxon>
        <taxon>Sphingobacterium</taxon>
    </lineage>
</organism>